<evidence type="ECO:0000313" key="2">
    <source>
        <dbReference type="Proteomes" id="UP000544222"/>
    </source>
</evidence>
<reference evidence="1 2" key="1">
    <citation type="submission" date="2020-08" db="EMBL/GenBank/DDBJ databases">
        <title>Genomic Encyclopedia of Type Strains, Phase IV (KMG-IV): sequencing the most valuable type-strain genomes for metagenomic binning, comparative biology and taxonomic classification.</title>
        <authorList>
            <person name="Goeker M."/>
        </authorList>
    </citation>
    <scope>NUCLEOTIDE SEQUENCE [LARGE SCALE GENOMIC DNA]</scope>
    <source>
        <strain evidence="1 2">DSM 27471</strain>
    </source>
</reference>
<protein>
    <submittedName>
        <fullName evidence="1">Uncharacterized protein</fullName>
    </submittedName>
</protein>
<dbReference type="Proteomes" id="UP000544222">
    <property type="component" value="Unassembled WGS sequence"/>
</dbReference>
<accession>A0A7W5DPH4</accession>
<dbReference type="AlphaFoldDB" id="A0A7W5DPH4"/>
<dbReference type="RefSeq" id="WP_183412445.1">
    <property type="nucleotide sequence ID" value="NZ_JACHYB010000001.1"/>
</dbReference>
<evidence type="ECO:0000313" key="1">
    <source>
        <dbReference type="EMBL" id="MBB3186571.1"/>
    </source>
</evidence>
<organism evidence="1 2">
    <name type="scientific">Microbacter margulisiae</name>
    <dbReference type="NCBI Taxonomy" id="1350067"/>
    <lineage>
        <taxon>Bacteria</taxon>
        <taxon>Pseudomonadati</taxon>
        <taxon>Bacteroidota</taxon>
        <taxon>Bacteroidia</taxon>
        <taxon>Bacteroidales</taxon>
        <taxon>Porphyromonadaceae</taxon>
        <taxon>Microbacter</taxon>
    </lineage>
</organism>
<dbReference type="EMBL" id="JACHYB010000001">
    <property type="protein sequence ID" value="MBB3186571.1"/>
    <property type="molecule type" value="Genomic_DNA"/>
</dbReference>
<sequence>MKLSWSKYYNLLFITLVILLAIPCPVKKEIKHSLRIETNQQNIYGNIKIACSSFCELNQPVKQKKDQTQDVHFSIASRQVSPVVIAENIQTDGFCRQKEKIPSYLLFERLLI</sequence>
<gene>
    <name evidence="1" type="ORF">FHX64_000734</name>
</gene>
<proteinExistence type="predicted"/>
<keyword evidence="2" id="KW-1185">Reference proteome</keyword>
<comment type="caution">
    <text evidence="1">The sequence shown here is derived from an EMBL/GenBank/DDBJ whole genome shotgun (WGS) entry which is preliminary data.</text>
</comment>
<name>A0A7W5DPH4_9PORP</name>